<comment type="caution">
    <text evidence="4">The sequence shown here is derived from an EMBL/GenBank/DDBJ whole genome shotgun (WGS) entry which is preliminary data.</text>
</comment>
<comment type="function">
    <text evidence="1">Involved in peptidolytic degradation of cyclic heptapeptide hepatotoxin microcystin (MC).</text>
</comment>
<evidence type="ECO:0000256" key="1">
    <source>
        <dbReference type="PIRNR" id="PIRNR012702"/>
    </source>
</evidence>
<name>A0ABV7GUN3_9RHOB</name>
<dbReference type="InterPro" id="IPR015995">
    <property type="entry name" value="MlrC_N"/>
</dbReference>
<evidence type="ECO:0000313" key="5">
    <source>
        <dbReference type="Proteomes" id="UP001595632"/>
    </source>
</evidence>
<gene>
    <name evidence="4" type="ORF">ACFOGP_16515</name>
</gene>
<accession>A0ABV7GUN3</accession>
<reference evidence="5" key="1">
    <citation type="journal article" date="2019" name="Int. J. Syst. Evol. Microbiol.">
        <title>The Global Catalogue of Microorganisms (GCM) 10K type strain sequencing project: providing services to taxonomists for standard genome sequencing and annotation.</title>
        <authorList>
            <consortium name="The Broad Institute Genomics Platform"/>
            <consortium name="The Broad Institute Genome Sequencing Center for Infectious Disease"/>
            <person name="Wu L."/>
            <person name="Ma J."/>
        </authorList>
    </citation>
    <scope>NUCLEOTIDE SEQUENCE [LARGE SCALE GENOMIC DNA]</scope>
    <source>
        <strain evidence="5">KCTC 52366</strain>
    </source>
</reference>
<feature type="domain" description="Microcystin LR degradation protein MlrC N-terminal" evidence="3">
    <location>
        <begin position="2"/>
        <end position="288"/>
    </location>
</feature>
<keyword evidence="1" id="KW-0645">Protease</keyword>
<feature type="domain" description="Microcystin LR degradation protein MlrC C-terminal" evidence="2">
    <location>
        <begin position="300"/>
        <end position="473"/>
    </location>
</feature>
<evidence type="ECO:0000259" key="2">
    <source>
        <dbReference type="Pfam" id="PF07171"/>
    </source>
</evidence>
<proteinExistence type="inferred from homology"/>
<dbReference type="RefSeq" id="WP_275634714.1">
    <property type="nucleotide sequence ID" value="NZ_JARGYD010000011.1"/>
</dbReference>
<dbReference type="EMBL" id="JBHRTB010000010">
    <property type="protein sequence ID" value="MFC3144328.1"/>
    <property type="molecule type" value="Genomic_DNA"/>
</dbReference>
<comment type="similarity">
    <text evidence="1">Belongs to the peptidase M81 family.</text>
</comment>
<organism evidence="4 5">
    <name type="scientific">Psychromarinibacter halotolerans</name>
    <dbReference type="NCBI Taxonomy" id="1775175"/>
    <lineage>
        <taxon>Bacteria</taxon>
        <taxon>Pseudomonadati</taxon>
        <taxon>Pseudomonadota</taxon>
        <taxon>Alphaproteobacteria</taxon>
        <taxon>Rhodobacterales</taxon>
        <taxon>Paracoccaceae</taxon>
        <taxon>Psychromarinibacter</taxon>
    </lineage>
</organism>
<dbReference type="Pfam" id="PF07171">
    <property type="entry name" value="MlrC_C"/>
    <property type="match status" value="1"/>
</dbReference>
<evidence type="ECO:0000313" key="4">
    <source>
        <dbReference type="EMBL" id="MFC3144328.1"/>
    </source>
</evidence>
<dbReference type="Pfam" id="PF07364">
    <property type="entry name" value="DUF1485"/>
    <property type="match status" value="1"/>
</dbReference>
<dbReference type="Proteomes" id="UP001595632">
    <property type="component" value="Unassembled WGS sequence"/>
</dbReference>
<sequence>MRLFTATLATESNTFAPVSTSLANFREYVFLRPGEHPDSEPMFCTAPTFVARQRAARDGFTAIDGSCFAASPGGVTNRADYEWMRDQILAELAAAMPLDAVMLGLHGAMVAHGYDDVEGDILDRVRAIIGPDCILGVEFDLHCHLSLKRVELCDVIVLYKEYPHTDVVDRAEELLDLILAKHRGDIAPVMSVYDCQQLGAYPTQDPVMREFVDWVIEKEKTDGVLSISVSHAYCYGDVPDLGGRVLVVTDGDKALADAVATEVGGRFQTLRGKTAIDFFEVEQGLDHAFAQAGGGKPIIVTDAADNAGAGAPSDNTTLIRALLARDAQDVAVGPVWDPVATQHCFSAGLGATFPLRFGGKTGPASGDPVDAVVEVIALARDCTQTFGPTKVALGDCAAIRIGGVEIVLNTARTQALGLETFTNLGIDPTARGVLVLKSSTHFRAAYAPIAAEIVHIHTDGLLERRDYTRIPYAKVRRPIWPLDEHASGGLIH</sequence>
<keyword evidence="5" id="KW-1185">Reference proteome</keyword>
<comment type="cofactor">
    <cofactor evidence="1">
        <name>Zn(2+)</name>
        <dbReference type="ChEBI" id="CHEBI:29105"/>
    </cofactor>
    <text evidence="1">Binds 1 zinc ion per subunit.</text>
</comment>
<keyword evidence="1" id="KW-0482">Metalloprotease</keyword>
<keyword evidence="1" id="KW-0479">Metal-binding</keyword>
<dbReference type="InterPro" id="IPR009197">
    <property type="entry name" value="MlrC"/>
</dbReference>
<dbReference type="InterPro" id="IPR010799">
    <property type="entry name" value="MlrC_C"/>
</dbReference>
<evidence type="ECO:0000259" key="3">
    <source>
        <dbReference type="Pfam" id="PF07364"/>
    </source>
</evidence>
<keyword evidence="1" id="KW-0378">Hydrolase</keyword>
<dbReference type="PIRSF" id="PIRSF012702">
    <property type="entry name" value="UCP012702"/>
    <property type="match status" value="1"/>
</dbReference>
<protein>
    <recommendedName>
        <fullName evidence="1">Microcystinase C</fullName>
        <shortName evidence="1">MlrC</shortName>
    </recommendedName>
</protein>